<evidence type="ECO:0000256" key="4">
    <source>
        <dbReference type="ARBA" id="ARBA00022533"/>
    </source>
</evidence>
<keyword evidence="4" id="KW-0021">Allosteric enzyme</keyword>
<sequence length="841" mass="95860">MPTNKFVISNPKPSITKLPAQGREKNDFIDDFKEYYVHLLGRDENCRSPYYAGEALSLAIRDRLMERWKTTHQTYKSNDCRRGYYLSMEFLMGRTLSNAMLNLGVTDTVTQAMYDLGIAVEELIGSEQDAGLGNGGLGRLAACFIDSCATLQLPVIGYGLRYEYGMFTQTIINGEQVEKPDHWLRHGNVWEIERLEYSHCIKFGGHTEVQTDENGKQRHCWMATSNVLAVPFDTPIPGYRNGTVNSLRLWKAIATEEFNLDEFNAGGYAEAVAAKITAENITMVLYPNDANENGKELRLRQQYFLASASLQDVIAHWTSLHGDNFEHFAEKSCFQLNDTHPSIAIAELMRLLMDMHGLTWDQAWTITKNTMAYTNHTLLPEALEKWPVSLMQRLLPRLMEIIFEINARFLAEVSMHWPADTDRLSRMSIIEEGDRQQVRMAHLAIVGSFSVNGVAQLHSKLLTQDLFRDFYALWPHKFNNKTNGVTPRRWLAACNPELASLITETIGDKWVTDLSQLKKLEPHADDAKFRQRWHAIKQAGKQRLIDYKKTKHGAELHLNVDALFDVQVKRIHEYKRQLLNVLHVIHLYNCIKKGDADRVPRCVLIGGKAAPGYRMAKKTIKLINNVAQVINSDPDIGDKLTLLFLPDYRVSAMEKICPGADLSEQISTAGKEASGTGNMKLMMNGALTIGTLDGANIEIREEVGDENFFLFGLTEEQIEARRAHYDPLDMIDQDEDLQQVMHLLESGYFNQFEPGIFDDLINSIKSPHDPWMTIADFRSYVDTQKRVEDAYRDKDHWIKMSILNCANSGKFSTDRTIGEYNRDIWKLTPQPAVTHKLENPT</sequence>
<evidence type="ECO:0000256" key="11">
    <source>
        <dbReference type="RuleBase" id="RU000587"/>
    </source>
</evidence>
<evidence type="ECO:0000256" key="8">
    <source>
        <dbReference type="ARBA" id="ARBA00023277"/>
    </source>
</evidence>
<comment type="catalytic activity">
    <reaction evidence="1 11">
        <text>[(1-&gt;4)-alpha-D-glucosyl](n) + phosphate = [(1-&gt;4)-alpha-D-glucosyl](n-1) + alpha-D-glucose 1-phosphate</text>
        <dbReference type="Rhea" id="RHEA:41732"/>
        <dbReference type="Rhea" id="RHEA-COMP:9584"/>
        <dbReference type="Rhea" id="RHEA-COMP:9586"/>
        <dbReference type="ChEBI" id="CHEBI:15444"/>
        <dbReference type="ChEBI" id="CHEBI:43474"/>
        <dbReference type="ChEBI" id="CHEBI:58601"/>
        <dbReference type="EC" id="2.4.1.1"/>
    </reaction>
</comment>
<dbReference type="SUPFAM" id="SSF53756">
    <property type="entry name" value="UDP-Glycosyltransferase/glycogen phosphorylase"/>
    <property type="match status" value="1"/>
</dbReference>
<evidence type="ECO:0000256" key="5">
    <source>
        <dbReference type="ARBA" id="ARBA00022676"/>
    </source>
</evidence>
<dbReference type="PIRSF" id="PIRSF000460">
    <property type="entry name" value="Pprylas_GlgP"/>
    <property type="match status" value="1"/>
</dbReference>
<organism evidence="12 13">
    <name type="scientific">Methylobacter tundripaludum</name>
    <dbReference type="NCBI Taxonomy" id="173365"/>
    <lineage>
        <taxon>Bacteria</taxon>
        <taxon>Pseudomonadati</taxon>
        <taxon>Pseudomonadota</taxon>
        <taxon>Gammaproteobacteria</taxon>
        <taxon>Methylococcales</taxon>
        <taxon>Methylococcaceae</taxon>
        <taxon>Methylobacter</taxon>
    </lineage>
</organism>
<dbReference type="RefSeq" id="WP_104422395.1">
    <property type="nucleotide sequence ID" value="NZ_PTIY01000002.1"/>
</dbReference>
<comment type="caution">
    <text evidence="12">The sequence shown here is derived from an EMBL/GenBank/DDBJ whole genome shotgun (WGS) entry which is preliminary data.</text>
</comment>
<keyword evidence="6 11" id="KW-0808">Transferase</keyword>
<evidence type="ECO:0000256" key="6">
    <source>
        <dbReference type="ARBA" id="ARBA00022679"/>
    </source>
</evidence>
<dbReference type="GO" id="GO:0005980">
    <property type="term" value="P:glycogen catabolic process"/>
    <property type="evidence" value="ECO:0007669"/>
    <property type="project" value="UniProtKB-ARBA"/>
</dbReference>
<comment type="similarity">
    <text evidence="3 11">Belongs to the glycogen phosphorylase family.</text>
</comment>
<name>A0A2S6H6S4_9GAMM</name>
<dbReference type="NCBIfam" id="TIGR02093">
    <property type="entry name" value="P_ylase"/>
    <property type="match status" value="1"/>
</dbReference>
<dbReference type="GO" id="GO:0030170">
    <property type="term" value="F:pyridoxal phosphate binding"/>
    <property type="evidence" value="ECO:0007669"/>
    <property type="project" value="InterPro"/>
</dbReference>
<dbReference type="InterPro" id="IPR035090">
    <property type="entry name" value="Pyridoxal_P_attach_site"/>
</dbReference>
<accession>A0A2S6H6S4</accession>
<evidence type="ECO:0000256" key="1">
    <source>
        <dbReference type="ARBA" id="ARBA00001275"/>
    </source>
</evidence>
<dbReference type="PROSITE" id="PS00102">
    <property type="entry name" value="PHOSPHORYLASE"/>
    <property type="match status" value="1"/>
</dbReference>
<protein>
    <recommendedName>
        <fullName evidence="11">Alpha-1,4 glucan phosphorylase</fullName>
        <ecNumber evidence="11">2.4.1.1</ecNumber>
    </recommendedName>
</protein>
<dbReference type="Proteomes" id="UP000238071">
    <property type="component" value="Unassembled WGS sequence"/>
</dbReference>
<keyword evidence="8 11" id="KW-0119">Carbohydrate metabolism</keyword>
<dbReference type="EC" id="2.4.1.1" evidence="11"/>
<dbReference type="GO" id="GO:0005737">
    <property type="term" value="C:cytoplasm"/>
    <property type="evidence" value="ECO:0007669"/>
    <property type="project" value="TreeGrafter"/>
</dbReference>
<dbReference type="AlphaFoldDB" id="A0A2S6H6S4"/>
<comment type="function">
    <text evidence="9">Phosphorylase is an important allosteric enzyme in carbohydrate metabolism. Enzymes from different sources differ in their regulatory mechanisms and in their natural substrates. However, all known phosphorylases share catalytic and structural properties.</text>
</comment>
<comment type="cofactor">
    <cofactor evidence="2 11">
        <name>pyridoxal 5'-phosphate</name>
        <dbReference type="ChEBI" id="CHEBI:597326"/>
    </cofactor>
</comment>
<keyword evidence="13" id="KW-1185">Reference proteome</keyword>
<reference evidence="12 13" key="1">
    <citation type="submission" date="2018-02" db="EMBL/GenBank/DDBJ databases">
        <title>Subsurface microbial communities from deep shales in Ohio and West Virginia, USA.</title>
        <authorList>
            <person name="Wrighton K."/>
        </authorList>
    </citation>
    <scope>NUCLEOTIDE SEQUENCE [LARGE SCALE GENOMIC DNA]</scope>
    <source>
        <strain evidence="12 13">OWC-G53F</strain>
    </source>
</reference>
<dbReference type="PANTHER" id="PTHR11468:SF3">
    <property type="entry name" value="GLYCOGEN PHOSPHORYLASE, LIVER FORM"/>
    <property type="match status" value="1"/>
</dbReference>
<dbReference type="CDD" id="cd04300">
    <property type="entry name" value="GT35_Glycogen_Phosphorylase"/>
    <property type="match status" value="1"/>
</dbReference>
<evidence type="ECO:0000313" key="12">
    <source>
        <dbReference type="EMBL" id="PPK73123.1"/>
    </source>
</evidence>
<dbReference type="FunFam" id="3.40.50.2000:FF:000002">
    <property type="entry name" value="Alpha-1,4 glucan phosphorylase"/>
    <property type="match status" value="1"/>
</dbReference>
<gene>
    <name evidence="12" type="ORF">B0F88_102102</name>
</gene>
<comment type="function">
    <text evidence="11">Allosteric enzyme that catalyzes the rate-limiting step in glycogen catabolism, the phosphorolytic cleavage of glycogen to produce glucose-1-phosphate, and plays a central role in maintaining cellular and organismal glucose homeostasis.</text>
</comment>
<evidence type="ECO:0000256" key="9">
    <source>
        <dbReference type="ARBA" id="ARBA00025174"/>
    </source>
</evidence>
<keyword evidence="7 10" id="KW-0663">Pyridoxal phosphate</keyword>
<evidence type="ECO:0000256" key="10">
    <source>
        <dbReference type="PIRSR" id="PIRSR000460-1"/>
    </source>
</evidence>
<dbReference type="InterPro" id="IPR011833">
    <property type="entry name" value="Glycg_phsphrylas"/>
</dbReference>
<evidence type="ECO:0000256" key="3">
    <source>
        <dbReference type="ARBA" id="ARBA00006047"/>
    </source>
</evidence>
<dbReference type="Pfam" id="PF00343">
    <property type="entry name" value="Phosphorylase"/>
    <property type="match status" value="1"/>
</dbReference>
<dbReference type="PANTHER" id="PTHR11468">
    <property type="entry name" value="GLYCOGEN PHOSPHORYLASE"/>
    <property type="match status" value="1"/>
</dbReference>
<dbReference type="EMBL" id="PTIY01000002">
    <property type="protein sequence ID" value="PPK73123.1"/>
    <property type="molecule type" value="Genomic_DNA"/>
</dbReference>
<feature type="modified residue" description="N6-(pyridoxal phosphate)lysine" evidence="10">
    <location>
        <position position="680"/>
    </location>
</feature>
<dbReference type="InterPro" id="IPR000811">
    <property type="entry name" value="Glyco_trans_35"/>
</dbReference>
<dbReference type="Gene3D" id="3.40.50.2000">
    <property type="entry name" value="Glycogen Phosphorylase B"/>
    <property type="match status" value="2"/>
</dbReference>
<dbReference type="OrthoDB" id="7229284at2"/>
<evidence type="ECO:0000256" key="2">
    <source>
        <dbReference type="ARBA" id="ARBA00001933"/>
    </source>
</evidence>
<dbReference type="FunFam" id="3.40.50.2000:FF:000003">
    <property type="entry name" value="Alpha-1,4 glucan phosphorylase"/>
    <property type="match status" value="1"/>
</dbReference>
<evidence type="ECO:0000256" key="7">
    <source>
        <dbReference type="ARBA" id="ARBA00022898"/>
    </source>
</evidence>
<evidence type="ECO:0000313" key="13">
    <source>
        <dbReference type="Proteomes" id="UP000238071"/>
    </source>
</evidence>
<proteinExistence type="inferred from homology"/>
<keyword evidence="5 11" id="KW-0328">Glycosyltransferase</keyword>
<dbReference type="GO" id="GO:0008184">
    <property type="term" value="F:glycogen phosphorylase activity"/>
    <property type="evidence" value="ECO:0007669"/>
    <property type="project" value="InterPro"/>
</dbReference>